<keyword evidence="2" id="KW-0732">Signal</keyword>
<sequence>MSGPIPYLLVLCYLCLVVNAQNSTDSGNTTTSQSSSEFISSSFLSSVFDTPYEAPEVIEEVAQEEEATIAVMQIDEGFLELEDLPGTCVDNPDFVDSAGESCADYEKGGMAWCLEAAEYPDAEGRDASTECCACQTLDSASSTSSLFQSPYDIDGCTSDYSWEDSAGDGCHAYESAPEWCAEASETADAFNQTAAEKCCVCKQLLNPSSELLSEDLMKGLAGCRDYSKFADSHGDGCEAYTSNPSWCLSAEMYKNEQGDDASSNCCVCKAVEGGASIGAAKLAVLSLQNSAGSMTGEGGDSLQASSLPTERAEGMEELVESETDSDGVSVTPSDVEQPQEEAEAQIASEESVQEETPQLALQQEEGGEGEVTEMEAQEDGEGEVVKAAEGSRRRLVGLNL</sequence>
<feature type="compositionally biased region" description="Acidic residues" evidence="1">
    <location>
        <begin position="365"/>
        <end position="382"/>
    </location>
</feature>
<dbReference type="VEuPathDB" id="CryptoDB:Cvel_18260"/>
<accession>A0A0G4FQP9</accession>
<name>A0A0G4FQP9_9ALVE</name>
<evidence type="ECO:0000313" key="3">
    <source>
        <dbReference type="EMBL" id="CEM16785.1"/>
    </source>
</evidence>
<dbReference type="AlphaFoldDB" id="A0A0G4FQP9"/>
<gene>
    <name evidence="3" type="ORF">Cvel_18260</name>
</gene>
<feature type="region of interest" description="Disordered" evidence="1">
    <location>
        <begin position="292"/>
        <end position="388"/>
    </location>
</feature>
<feature type="chain" id="PRO_5005188936" evidence="2">
    <location>
        <begin position="21"/>
        <end position="400"/>
    </location>
</feature>
<feature type="signal peptide" evidence="2">
    <location>
        <begin position="1"/>
        <end position="20"/>
    </location>
</feature>
<reference evidence="3" key="1">
    <citation type="submission" date="2014-11" db="EMBL/GenBank/DDBJ databases">
        <authorList>
            <person name="Otto D Thomas"/>
            <person name="Naeem Raeece"/>
        </authorList>
    </citation>
    <scope>NUCLEOTIDE SEQUENCE</scope>
</reference>
<organism evidence="3">
    <name type="scientific">Chromera velia CCMP2878</name>
    <dbReference type="NCBI Taxonomy" id="1169474"/>
    <lineage>
        <taxon>Eukaryota</taxon>
        <taxon>Sar</taxon>
        <taxon>Alveolata</taxon>
        <taxon>Colpodellida</taxon>
        <taxon>Chromeraceae</taxon>
        <taxon>Chromera</taxon>
    </lineage>
</organism>
<protein>
    <submittedName>
        <fullName evidence="3">Uncharacterized protein</fullName>
    </submittedName>
</protein>
<evidence type="ECO:0000256" key="1">
    <source>
        <dbReference type="SAM" id="MobiDB-lite"/>
    </source>
</evidence>
<dbReference type="EMBL" id="CDMZ01000555">
    <property type="protein sequence ID" value="CEM16785.1"/>
    <property type="molecule type" value="Genomic_DNA"/>
</dbReference>
<proteinExistence type="predicted"/>
<evidence type="ECO:0000256" key="2">
    <source>
        <dbReference type="SAM" id="SignalP"/>
    </source>
</evidence>
<feature type="compositionally biased region" description="Acidic residues" evidence="1">
    <location>
        <begin position="315"/>
        <end position="325"/>
    </location>
</feature>